<dbReference type="Proteomes" id="UP000515743">
    <property type="component" value="Chromosome"/>
</dbReference>
<keyword evidence="3" id="KW-1185">Reference proteome</keyword>
<comment type="similarity">
    <text evidence="1">Belongs to the asp23 family.</text>
</comment>
<dbReference type="AlphaFoldDB" id="A0A7G7CMT5"/>
<accession>A0A7G7CMT5</accession>
<dbReference type="KEGG" id="cik:H0194_07395"/>
<evidence type="ECO:0000256" key="1">
    <source>
        <dbReference type="ARBA" id="ARBA00005721"/>
    </source>
</evidence>
<protein>
    <submittedName>
        <fullName evidence="2">Asp23/Gls24 family envelope stress response protein</fullName>
    </submittedName>
</protein>
<dbReference type="InterPro" id="IPR005531">
    <property type="entry name" value="Asp23"/>
</dbReference>
<dbReference type="Pfam" id="PF03780">
    <property type="entry name" value="Asp23"/>
    <property type="match status" value="1"/>
</dbReference>
<dbReference type="RefSeq" id="WP_185175290.1">
    <property type="nucleotide sequence ID" value="NZ_CP059404.1"/>
</dbReference>
<proteinExistence type="inferred from homology"/>
<gene>
    <name evidence="2" type="ORF">H0194_07395</name>
</gene>
<organism evidence="2 3">
    <name type="scientific">Corynebacterium incognita</name>
    <dbReference type="NCBI Taxonomy" id="2754725"/>
    <lineage>
        <taxon>Bacteria</taxon>
        <taxon>Bacillati</taxon>
        <taxon>Actinomycetota</taxon>
        <taxon>Actinomycetes</taxon>
        <taxon>Mycobacteriales</taxon>
        <taxon>Corynebacteriaceae</taxon>
        <taxon>Corynebacterium</taxon>
    </lineage>
</organism>
<sequence length="196" mass="21078">MAESTTSLGDTIIEPKVIEKLAATAVRSVPGTVETEAKLGGIAGRSFPRFHVQVDNTHCLASVDAFLAVSWPSPTTHVAATVRQAIADALAVYAGFETSRINVEIGQARPGRRVHSTDLRRPAFYAARPRYRELNAWSPQVRQQHALARPAVPQPGPLRPVTVRPAAALKEITTLPPQPLRPITVTRLFAPGGDAS</sequence>
<name>A0A7G7CMT5_9CORY</name>
<evidence type="ECO:0000313" key="3">
    <source>
        <dbReference type="Proteomes" id="UP000515743"/>
    </source>
</evidence>
<reference evidence="2 3" key="1">
    <citation type="submission" date="2020-07" db="EMBL/GenBank/DDBJ databases">
        <title>Complete genome and description of Corynebacterium incognita strain Marseille-Q3630 sp. nov.</title>
        <authorList>
            <person name="Boxberger M."/>
        </authorList>
    </citation>
    <scope>NUCLEOTIDE SEQUENCE [LARGE SCALE GENOMIC DNA]</scope>
    <source>
        <strain evidence="2 3">Marseille-Q3630</strain>
    </source>
</reference>
<evidence type="ECO:0000313" key="2">
    <source>
        <dbReference type="EMBL" id="QNE88901.1"/>
    </source>
</evidence>
<dbReference type="EMBL" id="CP059404">
    <property type="protein sequence ID" value="QNE88901.1"/>
    <property type="molecule type" value="Genomic_DNA"/>
</dbReference>